<dbReference type="Gene3D" id="3.20.20.210">
    <property type="match status" value="1"/>
</dbReference>
<evidence type="ECO:0000259" key="1">
    <source>
        <dbReference type="Pfam" id="PF01208"/>
    </source>
</evidence>
<dbReference type="InterPro" id="IPR038071">
    <property type="entry name" value="UROD/MetE-like_sf"/>
</dbReference>
<comment type="caution">
    <text evidence="2">The sequence shown here is derived from an EMBL/GenBank/DDBJ whole genome shotgun (WGS) entry which is preliminary data.</text>
</comment>
<dbReference type="Proteomes" id="UP000824024">
    <property type="component" value="Unassembled WGS sequence"/>
</dbReference>
<dbReference type="EMBL" id="DXCH01000185">
    <property type="protein sequence ID" value="HIZ07610.1"/>
    <property type="molecule type" value="Genomic_DNA"/>
</dbReference>
<dbReference type="AlphaFoldDB" id="A0A9D2D327"/>
<dbReference type="PANTHER" id="PTHR47099">
    <property type="entry name" value="METHYLCOBAMIDE:COM METHYLTRANSFERASE MTBA"/>
    <property type="match status" value="1"/>
</dbReference>
<name>A0A9D2D327_9FIRM</name>
<gene>
    <name evidence="2" type="ORF">IAA08_06720</name>
</gene>
<feature type="domain" description="Uroporphyrinogen decarboxylase (URO-D)" evidence="1">
    <location>
        <begin position="68"/>
        <end position="314"/>
    </location>
</feature>
<dbReference type="SUPFAM" id="SSF51726">
    <property type="entry name" value="UROD/MetE-like"/>
    <property type="match status" value="1"/>
</dbReference>
<accession>A0A9D2D327</accession>
<dbReference type="InterPro" id="IPR052024">
    <property type="entry name" value="Methanogen_methyltrans"/>
</dbReference>
<proteinExistence type="predicted"/>
<reference evidence="2" key="2">
    <citation type="submission" date="2021-04" db="EMBL/GenBank/DDBJ databases">
        <authorList>
            <person name="Gilroy R."/>
        </authorList>
    </citation>
    <scope>NUCLEOTIDE SEQUENCE</scope>
    <source>
        <strain evidence="2">CHK192-9172</strain>
    </source>
</reference>
<dbReference type="GO" id="GO:0006779">
    <property type="term" value="P:porphyrin-containing compound biosynthetic process"/>
    <property type="evidence" value="ECO:0007669"/>
    <property type="project" value="InterPro"/>
</dbReference>
<protein>
    <submittedName>
        <fullName evidence="2">Uroporphyrinogen decarboxylase (URO-D)</fullName>
    </submittedName>
</protein>
<dbReference type="GO" id="GO:0004853">
    <property type="term" value="F:uroporphyrinogen decarboxylase activity"/>
    <property type="evidence" value="ECO:0007669"/>
    <property type="project" value="InterPro"/>
</dbReference>
<organism evidence="2 3">
    <name type="scientific">Candidatus Eubacterium avistercoris</name>
    <dbReference type="NCBI Taxonomy" id="2838567"/>
    <lineage>
        <taxon>Bacteria</taxon>
        <taxon>Bacillati</taxon>
        <taxon>Bacillota</taxon>
        <taxon>Clostridia</taxon>
        <taxon>Eubacteriales</taxon>
        <taxon>Eubacteriaceae</taxon>
        <taxon>Eubacterium</taxon>
    </lineage>
</organism>
<evidence type="ECO:0000313" key="2">
    <source>
        <dbReference type="EMBL" id="HIZ07610.1"/>
    </source>
</evidence>
<dbReference type="Pfam" id="PF01208">
    <property type="entry name" value="URO-D"/>
    <property type="match status" value="1"/>
</dbReference>
<dbReference type="InterPro" id="IPR000257">
    <property type="entry name" value="Uroporphyrinogen_deCOase"/>
</dbReference>
<evidence type="ECO:0000313" key="3">
    <source>
        <dbReference type="Proteomes" id="UP000824024"/>
    </source>
</evidence>
<reference evidence="2" key="1">
    <citation type="journal article" date="2021" name="PeerJ">
        <title>Extensive microbial diversity within the chicken gut microbiome revealed by metagenomics and culture.</title>
        <authorList>
            <person name="Gilroy R."/>
            <person name="Ravi A."/>
            <person name="Getino M."/>
            <person name="Pursley I."/>
            <person name="Horton D.L."/>
            <person name="Alikhan N.F."/>
            <person name="Baker D."/>
            <person name="Gharbi K."/>
            <person name="Hall N."/>
            <person name="Watson M."/>
            <person name="Adriaenssens E.M."/>
            <person name="Foster-Nyarko E."/>
            <person name="Jarju S."/>
            <person name="Secka A."/>
            <person name="Antonio M."/>
            <person name="Oren A."/>
            <person name="Chaudhuri R.R."/>
            <person name="La Ragione R."/>
            <person name="Hildebrand F."/>
            <person name="Pallen M.J."/>
        </authorList>
    </citation>
    <scope>NUCLEOTIDE SEQUENCE</scope>
    <source>
        <strain evidence="2">CHK192-9172</strain>
    </source>
</reference>
<dbReference type="PANTHER" id="PTHR47099:SF1">
    <property type="entry name" value="METHYLCOBAMIDE:COM METHYLTRANSFERASE MTBA"/>
    <property type="match status" value="1"/>
</dbReference>
<sequence length="334" mass="38413">MLTLRENFLETVKKDGHPDRLASCYSAFRGIPGDPVFQYVRGNRIRGTTSYDRWGTLILFPEDQPAATPHVTPENQVIQDIEEWKKYVKVPDLRANCSQGWEAALKAKAGIDSKEYLSMTVMGTGVFEQLHMLMTFEDTLCNFLMYPDEMHELIDVITEYRLTYMKLIVENLHPDAIISHDDWGTKDRMFMSPDTWREFFKEPYRKLYDYLHANDVLIVHHGDSFLEPIVEDMADIGIDVWQGVLPTNNIPEISKRLNGRMALMGGIDSGIDRQDATEEEIRKETRRACDEYGGLGHFIPSITYGGPGTLYPEVEPIIIDEIHRYNKEHFGIDG</sequence>